<keyword evidence="1" id="KW-0175">Coiled coil</keyword>
<dbReference type="InParanoid" id="A0A7C8MXQ5"/>
<proteinExistence type="predicted"/>
<dbReference type="AlphaFoldDB" id="A0A7C8MXQ5"/>
<evidence type="ECO:0000313" key="2">
    <source>
        <dbReference type="EMBL" id="KAF2972071.1"/>
    </source>
</evidence>
<accession>A0A7C8MXQ5</accession>
<name>A0A7C8MXQ5_9PEZI</name>
<keyword evidence="3" id="KW-1185">Reference proteome</keyword>
<organism evidence="2 3">
    <name type="scientific">Xylaria multiplex</name>
    <dbReference type="NCBI Taxonomy" id="323545"/>
    <lineage>
        <taxon>Eukaryota</taxon>
        <taxon>Fungi</taxon>
        <taxon>Dikarya</taxon>
        <taxon>Ascomycota</taxon>
        <taxon>Pezizomycotina</taxon>
        <taxon>Sordariomycetes</taxon>
        <taxon>Xylariomycetidae</taxon>
        <taxon>Xylariales</taxon>
        <taxon>Xylariaceae</taxon>
        <taxon>Xylaria</taxon>
    </lineage>
</organism>
<reference evidence="2 3" key="1">
    <citation type="submission" date="2019-12" db="EMBL/GenBank/DDBJ databases">
        <title>Draft genome sequence of the ascomycete Xylaria multiplex DSM 110363.</title>
        <authorList>
            <person name="Buettner E."/>
            <person name="Kellner H."/>
        </authorList>
    </citation>
    <scope>NUCLEOTIDE SEQUENCE [LARGE SCALE GENOMIC DNA]</scope>
    <source>
        <strain evidence="2 3">DSM 110363</strain>
    </source>
</reference>
<dbReference type="OrthoDB" id="8954335at2759"/>
<protein>
    <submittedName>
        <fullName evidence="2">Uncharacterized protein</fullName>
    </submittedName>
</protein>
<dbReference type="EMBL" id="WUBL01000009">
    <property type="protein sequence ID" value="KAF2972071.1"/>
    <property type="molecule type" value="Genomic_DNA"/>
</dbReference>
<comment type="caution">
    <text evidence="2">The sequence shown here is derived from an EMBL/GenBank/DDBJ whole genome shotgun (WGS) entry which is preliminary data.</text>
</comment>
<evidence type="ECO:0000256" key="1">
    <source>
        <dbReference type="SAM" id="Coils"/>
    </source>
</evidence>
<evidence type="ECO:0000313" key="3">
    <source>
        <dbReference type="Proteomes" id="UP000481858"/>
    </source>
</evidence>
<gene>
    <name evidence="2" type="ORF">GQX73_g1609</name>
</gene>
<feature type="coiled-coil region" evidence="1">
    <location>
        <begin position="149"/>
        <end position="194"/>
    </location>
</feature>
<sequence>MSGSSMRNLAMIKAICGFASYTNVVIATTMWPTAPTCAEKATLESREANLLSDERFFGFFTARGARVLRHNEEGSRDFTREAASAKRIVDYLVQQSKTHALDVLQLQREIVDEEKMLGETAAGVAAAGELYKERIAHEHQLMKLRAEMAHHLNKSNSEYTTQLRELEADAEKKLKKAQDDRGKLKQRMEDLHDNELKGLKGKMEEIDRLFRKEVLARKEELCEMEESLSEMRKNLARKSLKPRAEHEKAVSDARERVEKIHNDHQRFSEQFKDILMSDGQMDNVVNGAVNGIAAGVTSGIIAAAVAGLMCTVM</sequence>
<dbReference type="Proteomes" id="UP000481858">
    <property type="component" value="Unassembled WGS sequence"/>
</dbReference>